<organism evidence="1 2">
    <name type="scientific">Bradyrhizobium oligotrophicum S58</name>
    <dbReference type="NCBI Taxonomy" id="1245469"/>
    <lineage>
        <taxon>Bacteria</taxon>
        <taxon>Pseudomonadati</taxon>
        <taxon>Pseudomonadota</taxon>
        <taxon>Alphaproteobacteria</taxon>
        <taxon>Hyphomicrobiales</taxon>
        <taxon>Nitrobacteraceae</taxon>
        <taxon>Bradyrhizobium</taxon>
    </lineage>
</organism>
<reference evidence="1 2" key="1">
    <citation type="journal article" date="2013" name="Appl. Environ. Microbiol.">
        <title>Genome analysis suggests that the soil oligotrophic bacterium Agromonas oligotrophica (Bradyrhizobium oligotrophicum) is a nitrogen-fixing symbiont of Aeschynomene indica.</title>
        <authorList>
            <person name="Okubo T."/>
            <person name="Fukushima S."/>
            <person name="Itakura M."/>
            <person name="Oshima K."/>
            <person name="Longtonglang A."/>
            <person name="Teaumroong N."/>
            <person name="Mitsui H."/>
            <person name="Hattori M."/>
            <person name="Hattori R."/>
            <person name="Hattori T."/>
            <person name="Minamisawa K."/>
        </authorList>
    </citation>
    <scope>NUCLEOTIDE SEQUENCE [LARGE SCALE GENOMIC DNA]</scope>
    <source>
        <strain evidence="1 2">S58</strain>
    </source>
</reference>
<name>M4Z0H2_9BRAD</name>
<sequence length="169" mass="19511">MARLCPPYAVNASGAKQMGLIRRWLSGLVRRPLELDDVFFGRLVSMGSYWEARRPFSPTRTEIELFIDAPGERQPPNQRQREFFAWVERDYADIIRNVDQVARPIRERWFRKPTEGPFEAEFILSSFSIPLPRDGAAGWEMSFDSRTDPNHILVVELRGAEALVARMDG</sequence>
<evidence type="ECO:0000313" key="2">
    <source>
        <dbReference type="Proteomes" id="UP000011841"/>
    </source>
</evidence>
<dbReference type="Proteomes" id="UP000011841">
    <property type="component" value="Chromosome"/>
</dbReference>
<dbReference type="KEGG" id="aol:S58_00100"/>
<protein>
    <submittedName>
        <fullName evidence="1">Uncharacterized protein</fullName>
    </submittedName>
</protein>
<dbReference type="OrthoDB" id="9808398at2"/>
<dbReference type="HOGENOM" id="CLU_1575493_0_0_5"/>
<gene>
    <name evidence="1" type="ORF">S58_00100</name>
</gene>
<evidence type="ECO:0000313" key="1">
    <source>
        <dbReference type="EMBL" id="BAM86031.1"/>
    </source>
</evidence>
<dbReference type="STRING" id="1245469.S58_00100"/>
<dbReference type="PATRIC" id="fig|1245469.3.peg.11"/>
<keyword evidence="2" id="KW-1185">Reference proteome</keyword>
<dbReference type="AlphaFoldDB" id="M4Z0H2"/>
<dbReference type="EMBL" id="AP012603">
    <property type="protein sequence ID" value="BAM86031.1"/>
    <property type="molecule type" value="Genomic_DNA"/>
</dbReference>
<dbReference type="RefSeq" id="WP_015663174.1">
    <property type="nucleotide sequence ID" value="NC_020453.1"/>
</dbReference>
<dbReference type="GeneID" id="301814033"/>
<proteinExistence type="predicted"/>
<accession>M4Z0H2</accession>